<keyword evidence="10" id="KW-1185">Reference proteome</keyword>
<keyword evidence="4" id="KW-0564">Palmitate</keyword>
<evidence type="ECO:0000256" key="4">
    <source>
        <dbReference type="ARBA" id="ARBA00023139"/>
    </source>
</evidence>
<dbReference type="PROSITE" id="PS51257">
    <property type="entry name" value="PROKAR_LIPOPROTEIN"/>
    <property type="match status" value="1"/>
</dbReference>
<dbReference type="GeneID" id="89475753"/>
<evidence type="ECO:0000256" key="3">
    <source>
        <dbReference type="ARBA" id="ARBA00023136"/>
    </source>
</evidence>
<dbReference type="PANTHER" id="PTHR37011:SF2">
    <property type="entry name" value="LIPOPROTEIN"/>
    <property type="match status" value="1"/>
</dbReference>
<dbReference type="PANTHER" id="PTHR37011">
    <property type="entry name" value="POT FAMILY PEPTIDE TRANSPORT PROTEIN-RELATED"/>
    <property type="match status" value="1"/>
</dbReference>
<keyword evidence="5 9" id="KW-0449">Lipoprotein</keyword>
<keyword evidence="1" id="KW-1003">Cell membrane</keyword>
<dbReference type="InterPro" id="IPR010305">
    <property type="entry name" value="YgdI/YgdR-like"/>
</dbReference>
<dbReference type="NCBIfam" id="NF033216">
    <property type="entry name" value="lipo_YgdI_YgdR"/>
    <property type="match status" value="1"/>
</dbReference>
<dbReference type="InterPro" id="IPR010920">
    <property type="entry name" value="LSM_dom_sf"/>
</dbReference>
<dbReference type="Gene3D" id="2.30.30.100">
    <property type="match status" value="1"/>
</dbReference>
<dbReference type="Pfam" id="PF06004">
    <property type="entry name" value="DUF903"/>
    <property type="match status" value="1"/>
</dbReference>
<gene>
    <name evidence="9" type="ORF">V8N49_17585</name>
</gene>
<proteinExistence type="predicted"/>
<feature type="chain" id="PRO_5046355632" evidence="7">
    <location>
        <begin position="21"/>
        <end position="77"/>
    </location>
</feature>
<evidence type="ECO:0000313" key="10">
    <source>
        <dbReference type="Proteomes" id="UP001306592"/>
    </source>
</evidence>
<reference evidence="9 10" key="1">
    <citation type="submission" date="2024-02" db="EMBL/GenBank/DDBJ databases">
        <title>First report Erwinia aphidicola in onion in Chile.</title>
        <authorList>
            <person name="Valenzuela M."/>
            <person name="Pena M."/>
            <person name="Dutta B."/>
        </authorList>
    </citation>
    <scope>NUCLEOTIDE SEQUENCE [LARGE SCALE GENOMIC DNA]</scope>
    <source>
        <strain evidence="9 10">QCJ3A</strain>
    </source>
</reference>
<keyword evidence="2 7" id="KW-0732">Signal</keyword>
<feature type="domain" description="Lipoprotein YgdI/YgdR-like SH3-like" evidence="8">
    <location>
        <begin position="27"/>
        <end position="74"/>
    </location>
</feature>
<dbReference type="InterPro" id="IPR047807">
    <property type="entry name" value="YgdI/YgdR-like_SH3-like"/>
</dbReference>
<evidence type="ECO:0000256" key="6">
    <source>
        <dbReference type="SAM" id="MobiDB-lite"/>
    </source>
</evidence>
<evidence type="ECO:0000259" key="8">
    <source>
        <dbReference type="Pfam" id="PF06004"/>
    </source>
</evidence>
<keyword evidence="3" id="KW-0472">Membrane</keyword>
<comment type="caution">
    <text evidence="9">The sequence shown here is derived from an EMBL/GenBank/DDBJ whole genome shotgun (WGS) entry which is preliminary data.</text>
</comment>
<sequence>MKQNIFKTTVIAALSVFVLAGCSSNQTLNTTDGRTIVTDGKPQIDNDTGLVSYKNAQTGKTEQINRDQVKNMSELDN</sequence>
<accession>A0ABU8DIW9</accession>
<protein>
    <submittedName>
        <fullName evidence="9">YgdI/YgdR family lipoprotein</fullName>
    </submittedName>
</protein>
<evidence type="ECO:0000313" key="9">
    <source>
        <dbReference type="EMBL" id="MEI2683464.1"/>
    </source>
</evidence>
<organism evidence="9 10">
    <name type="scientific">Erwinia aphidicola</name>
    <dbReference type="NCBI Taxonomy" id="68334"/>
    <lineage>
        <taxon>Bacteria</taxon>
        <taxon>Pseudomonadati</taxon>
        <taxon>Pseudomonadota</taxon>
        <taxon>Gammaproteobacteria</taxon>
        <taxon>Enterobacterales</taxon>
        <taxon>Erwiniaceae</taxon>
        <taxon>Erwinia</taxon>
    </lineage>
</organism>
<feature type="region of interest" description="Disordered" evidence="6">
    <location>
        <begin position="55"/>
        <end position="77"/>
    </location>
</feature>
<dbReference type="RefSeq" id="WP_048916276.1">
    <property type="nucleotide sequence ID" value="NZ_CAKKMT010000040.1"/>
</dbReference>
<dbReference type="SUPFAM" id="SSF50182">
    <property type="entry name" value="Sm-like ribonucleoproteins"/>
    <property type="match status" value="1"/>
</dbReference>
<evidence type="ECO:0000256" key="1">
    <source>
        <dbReference type="ARBA" id="ARBA00022475"/>
    </source>
</evidence>
<dbReference type="EMBL" id="JBANEI010000014">
    <property type="protein sequence ID" value="MEI2683464.1"/>
    <property type="molecule type" value="Genomic_DNA"/>
</dbReference>
<evidence type="ECO:0000256" key="7">
    <source>
        <dbReference type="SAM" id="SignalP"/>
    </source>
</evidence>
<name>A0ABU8DIW9_ERWAP</name>
<dbReference type="Proteomes" id="UP001306592">
    <property type="component" value="Unassembled WGS sequence"/>
</dbReference>
<feature type="signal peptide" evidence="7">
    <location>
        <begin position="1"/>
        <end position="20"/>
    </location>
</feature>
<evidence type="ECO:0000256" key="5">
    <source>
        <dbReference type="ARBA" id="ARBA00023288"/>
    </source>
</evidence>
<evidence type="ECO:0000256" key="2">
    <source>
        <dbReference type="ARBA" id="ARBA00022729"/>
    </source>
</evidence>